<dbReference type="GO" id="GO:0030148">
    <property type="term" value="P:sphingolipid biosynthetic process"/>
    <property type="evidence" value="ECO:0007669"/>
    <property type="project" value="TreeGrafter"/>
</dbReference>
<dbReference type="InterPro" id="IPR052185">
    <property type="entry name" value="IPC_Synthase-Related"/>
</dbReference>
<dbReference type="EMBL" id="KV453850">
    <property type="protein sequence ID" value="ODV86382.1"/>
    <property type="molecule type" value="Genomic_DNA"/>
</dbReference>
<dbReference type="OrthoDB" id="5784at2759"/>
<evidence type="ECO:0000256" key="3">
    <source>
        <dbReference type="ARBA" id="ARBA00022989"/>
    </source>
</evidence>
<feature type="transmembrane region" description="Helical" evidence="5">
    <location>
        <begin position="43"/>
        <end position="63"/>
    </location>
</feature>
<reference evidence="8" key="1">
    <citation type="submission" date="2016-04" db="EMBL/GenBank/DDBJ databases">
        <title>Comparative genomics of biotechnologically important yeasts.</title>
        <authorList>
            <consortium name="DOE Joint Genome Institute"/>
            <person name="Riley R."/>
            <person name="Haridas S."/>
            <person name="Wolfe K.H."/>
            <person name="Lopes M.R."/>
            <person name="Hittinger C.T."/>
            <person name="Goker M."/>
            <person name="Salamov A."/>
            <person name="Wisecaver J."/>
            <person name="Long T.M."/>
            <person name="Aerts A.L."/>
            <person name="Barry K."/>
            <person name="Choi C."/>
            <person name="Clum A."/>
            <person name="Coughlan A.Y."/>
            <person name="Deshpande S."/>
            <person name="Douglass A.P."/>
            <person name="Hanson S.J."/>
            <person name="Klenk H.-P."/>
            <person name="Labutti K."/>
            <person name="Lapidus A."/>
            <person name="Lindquist E."/>
            <person name="Lipzen A."/>
            <person name="Meier-Kolthoff J.P."/>
            <person name="Ohm R.A."/>
            <person name="Otillar R.P."/>
            <person name="Pangilinan J."/>
            <person name="Peng Y."/>
            <person name="Rokas A."/>
            <person name="Rosa C.A."/>
            <person name="Scheuner C."/>
            <person name="Sibirny A.A."/>
            <person name="Slot J.C."/>
            <person name="Stielow J.B."/>
            <person name="Sun H."/>
            <person name="Kurtzman C.P."/>
            <person name="Blackwell M."/>
            <person name="Grigoriev I.V."/>
            <person name="Jeffries T.W."/>
        </authorList>
    </citation>
    <scope>NUCLEOTIDE SEQUENCE [LARGE SCALE GENOMIC DNA]</scope>
    <source>
        <strain evidence="8">NRRL YB-2248</strain>
    </source>
</reference>
<dbReference type="GO" id="GO:0070916">
    <property type="term" value="C:inositol phosphoceramide synthase complex"/>
    <property type="evidence" value="ECO:0007669"/>
    <property type="project" value="TreeGrafter"/>
</dbReference>
<gene>
    <name evidence="7" type="ORF">CANARDRAFT_6861</name>
</gene>
<dbReference type="InterPro" id="IPR026841">
    <property type="entry name" value="Aur1/Ipt1"/>
</dbReference>
<dbReference type="GO" id="GO:0016020">
    <property type="term" value="C:membrane"/>
    <property type="evidence" value="ECO:0007669"/>
    <property type="project" value="UniProtKB-SubCell"/>
</dbReference>
<feature type="transmembrane region" description="Helical" evidence="5">
    <location>
        <begin position="94"/>
        <end position="115"/>
    </location>
</feature>
<dbReference type="Pfam" id="PF14378">
    <property type="entry name" value="PAP2_3"/>
    <property type="match status" value="1"/>
</dbReference>
<dbReference type="Proteomes" id="UP000094801">
    <property type="component" value="Unassembled WGS sequence"/>
</dbReference>
<dbReference type="AlphaFoldDB" id="A0A1E4T3T5"/>
<feature type="transmembrane region" description="Helical" evidence="5">
    <location>
        <begin position="296"/>
        <end position="317"/>
    </location>
</feature>
<dbReference type="PANTHER" id="PTHR31310:SF11">
    <property type="entry name" value="INOSITOL PHOSPHORYLCERAMIDE SYNTHASE CATALYTIC SUBUNIT AUR1"/>
    <property type="match status" value="1"/>
</dbReference>
<proteinExistence type="predicted"/>
<evidence type="ECO:0000259" key="6">
    <source>
        <dbReference type="SMART" id="SM00014"/>
    </source>
</evidence>
<dbReference type="STRING" id="983967.A0A1E4T3T5"/>
<feature type="transmembrane region" description="Helical" evidence="5">
    <location>
        <begin position="150"/>
        <end position="174"/>
    </location>
</feature>
<keyword evidence="3 5" id="KW-1133">Transmembrane helix</keyword>
<evidence type="ECO:0000256" key="1">
    <source>
        <dbReference type="ARBA" id="ARBA00004141"/>
    </source>
</evidence>
<keyword evidence="4 5" id="KW-0472">Membrane</keyword>
<dbReference type="SMART" id="SM00014">
    <property type="entry name" value="acidPPc"/>
    <property type="match status" value="1"/>
</dbReference>
<evidence type="ECO:0000313" key="8">
    <source>
        <dbReference type="Proteomes" id="UP000094801"/>
    </source>
</evidence>
<keyword evidence="8" id="KW-1185">Reference proteome</keyword>
<feature type="transmembrane region" description="Helical" evidence="5">
    <location>
        <begin position="267"/>
        <end position="290"/>
    </location>
</feature>
<dbReference type="GO" id="GO:0006676">
    <property type="term" value="P:mannosyl diphosphorylinositol ceramide metabolic process"/>
    <property type="evidence" value="ECO:0007669"/>
    <property type="project" value="TreeGrafter"/>
</dbReference>
<feature type="domain" description="Phosphatidic acid phosphatase type 2/haloperoxidase" evidence="6">
    <location>
        <begin position="180"/>
        <end position="318"/>
    </location>
</feature>
<evidence type="ECO:0000313" key="7">
    <source>
        <dbReference type="EMBL" id="ODV86382.1"/>
    </source>
</evidence>
<dbReference type="PANTHER" id="PTHR31310">
    <property type="match status" value="1"/>
</dbReference>
<name>A0A1E4T3T5_9ASCO</name>
<evidence type="ECO:0000256" key="2">
    <source>
        <dbReference type="ARBA" id="ARBA00022692"/>
    </source>
</evidence>
<evidence type="ECO:0000256" key="5">
    <source>
        <dbReference type="SAM" id="Phobius"/>
    </source>
</evidence>
<protein>
    <recommendedName>
        <fullName evidence="6">Phosphatidic acid phosphatase type 2/haloperoxidase domain-containing protein</fullName>
    </recommendedName>
</protein>
<comment type="subcellular location">
    <subcellularLocation>
        <location evidence="1">Membrane</location>
        <topology evidence="1">Multi-pass membrane protein</topology>
    </subcellularLocation>
</comment>
<keyword evidence="2 5" id="KW-0812">Transmembrane</keyword>
<sequence>MVNVIKKLYLEFKDSKSRNNHLPDLKTSFDPKVTIQALRERRFTWQIILNYTIMIAVNLFTLAISPASIISKLIFCAFCILILLMPITSQFFNGALPILTWVFLFFSSSKIPMSLRPPISVKVLPATETILYGDNLSSILSSATNTPLDIIAWIPYGILHFSLPFVVSFLIFIFAPPGTLPRFCFCFGYTNLCGVIIQNLIFPAAPPWYKLLHGLDKADYSMPGSPGGLGRIDALLGIDLYTTTFTTSPLIFGAMPSLHSACSSLDALWLAWLFPRGSILFYFYVTWLWFSTMYLTHHYFVDLVVGTSLALGWFYWVRNLANSKDDLGHGLPINDKFCRWSYDEVKFTDLWSIDPLNSFGDSIDDDEFVIYDEDEYLNDPVTGELSTPVSDDPFADTDLTGSLELQDLSGSARSNH</sequence>
<dbReference type="CDD" id="cd03386">
    <property type="entry name" value="PAP2_Aur1_like"/>
    <property type="match status" value="1"/>
</dbReference>
<accession>A0A1E4T3T5</accession>
<organism evidence="7 8">
    <name type="scientific">[Candida] arabinofermentans NRRL YB-2248</name>
    <dbReference type="NCBI Taxonomy" id="983967"/>
    <lineage>
        <taxon>Eukaryota</taxon>
        <taxon>Fungi</taxon>
        <taxon>Dikarya</taxon>
        <taxon>Ascomycota</taxon>
        <taxon>Saccharomycotina</taxon>
        <taxon>Pichiomycetes</taxon>
        <taxon>Pichiales</taxon>
        <taxon>Pichiaceae</taxon>
        <taxon>Ogataea</taxon>
        <taxon>Ogataea/Candida clade</taxon>
    </lineage>
</organism>
<evidence type="ECO:0000256" key="4">
    <source>
        <dbReference type="ARBA" id="ARBA00023136"/>
    </source>
</evidence>
<dbReference type="InterPro" id="IPR000326">
    <property type="entry name" value="PAP2/HPO"/>
</dbReference>
<feature type="transmembrane region" description="Helical" evidence="5">
    <location>
        <begin position="186"/>
        <end position="205"/>
    </location>
</feature>